<feature type="region of interest" description="Disordered" evidence="1">
    <location>
        <begin position="37"/>
        <end position="64"/>
    </location>
</feature>
<evidence type="ECO:0000313" key="2">
    <source>
        <dbReference type="EMBL" id="CAG8673697.1"/>
    </source>
</evidence>
<organism evidence="2 3">
    <name type="scientific">Ambispora gerdemannii</name>
    <dbReference type="NCBI Taxonomy" id="144530"/>
    <lineage>
        <taxon>Eukaryota</taxon>
        <taxon>Fungi</taxon>
        <taxon>Fungi incertae sedis</taxon>
        <taxon>Mucoromycota</taxon>
        <taxon>Glomeromycotina</taxon>
        <taxon>Glomeromycetes</taxon>
        <taxon>Archaeosporales</taxon>
        <taxon>Ambisporaceae</taxon>
        <taxon>Ambispora</taxon>
    </lineage>
</organism>
<name>A0A9N9HCA0_9GLOM</name>
<keyword evidence="3" id="KW-1185">Reference proteome</keyword>
<dbReference type="AlphaFoldDB" id="A0A9N9HCA0"/>
<feature type="compositionally biased region" description="Polar residues" evidence="1">
    <location>
        <begin position="41"/>
        <end position="64"/>
    </location>
</feature>
<gene>
    <name evidence="2" type="ORF">AGERDE_LOCUS12373</name>
</gene>
<comment type="caution">
    <text evidence="2">The sequence shown here is derived from an EMBL/GenBank/DDBJ whole genome shotgun (WGS) entry which is preliminary data.</text>
</comment>
<accession>A0A9N9HCA0</accession>
<proteinExistence type="predicted"/>
<evidence type="ECO:0000313" key="3">
    <source>
        <dbReference type="Proteomes" id="UP000789831"/>
    </source>
</evidence>
<sequence>EKCPPPLIFRCIRDARGFCTSEWCENSNGVGVRYNGGGTAGNNNVQNGESVGYNNAQNSSGSVA</sequence>
<dbReference type="EMBL" id="CAJVPL010008273">
    <property type="protein sequence ID" value="CAG8673697.1"/>
    <property type="molecule type" value="Genomic_DNA"/>
</dbReference>
<evidence type="ECO:0000256" key="1">
    <source>
        <dbReference type="SAM" id="MobiDB-lite"/>
    </source>
</evidence>
<feature type="non-terminal residue" evidence="2">
    <location>
        <position position="1"/>
    </location>
</feature>
<reference evidence="2" key="1">
    <citation type="submission" date="2021-06" db="EMBL/GenBank/DDBJ databases">
        <authorList>
            <person name="Kallberg Y."/>
            <person name="Tangrot J."/>
            <person name="Rosling A."/>
        </authorList>
    </citation>
    <scope>NUCLEOTIDE SEQUENCE</scope>
    <source>
        <strain evidence="2">MT106</strain>
    </source>
</reference>
<dbReference type="Proteomes" id="UP000789831">
    <property type="component" value="Unassembled WGS sequence"/>
</dbReference>
<protein>
    <submittedName>
        <fullName evidence="2">5322_t:CDS:1</fullName>
    </submittedName>
</protein>